<evidence type="ECO:0000259" key="3">
    <source>
        <dbReference type="Pfam" id="PF02225"/>
    </source>
</evidence>
<dbReference type="Pfam" id="PF02225">
    <property type="entry name" value="PA"/>
    <property type="match status" value="1"/>
</dbReference>
<sequence length="119" mass="13358">MRVLVAGPEITEARGMLRVAEPLDSCTPLKNHLANSLRSNFALIIRGGCSFQKKVRSAQAAGFDLAIVYNNKYRYSELFFSMEGDDKDIRITGYDDSVDAFTLMVTVNKFLRCTLLSLR</sequence>
<dbReference type="PANTHER" id="PTHR22702:SF1">
    <property type="entry name" value="PROTEASE-ASSOCIATED DOMAIN-CONTAINING PROTEIN 1"/>
    <property type="match status" value="1"/>
</dbReference>
<dbReference type="EMBL" id="SWLB01000009">
    <property type="protein sequence ID" value="KAF3334208.1"/>
    <property type="molecule type" value="Genomic_DNA"/>
</dbReference>
<dbReference type="Proteomes" id="UP000623129">
    <property type="component" value="Unassembled WGS sequence"/>
</dbReference>
<organism evidence="4 5">
    <name type="scientific">Carex littledalei</name>
    <dbReference type="NCBI Taxonomy" id="544730"/>
    <lineage>
        <taxon>Eukaryota</taxon>
        <taxon>Viridiplantae</taxon>
        <taxon>Streptophyta</taxon>
        <taxon>Embryophyta</taxon>
        <taxon>Tracheophyta</taxon>
        <taxon>Spermatophyta</taxon>
        <taxon>Magnoliopsida</taxon>
        <taxon>Liliopsida</taxon>
        <taxon>Poales</taxon>
        <taxon>Cyperaceae</taxon>
        <taxon>Cyperoideae</taxon>
        <taxon>Cariceae</taxon>
        <taxon>Carex</taxon>
        <taxon>Carex subgen. Euthyceras</taxon>
    </lineage>
</organism>
<accession>A0A833RGF4</accession>
<keyword evidence="5" id="KW-1185">Reference proteome</keyword>
<proteinExistence type="predicted"/>
<dbReference type="AlphaFoldDB" id="A0A833RGF4"/>
<comment type="caution">
    <text evidence="4">The sequence shown here is derived from an EMBL/GenBank/DDBJ whole genome shotgun (WGS) entry which is preliminary data.</text>
</comment>
<keyword evidence="4" id="KW-0675">Receptor</keyword>
<dbReference type="Gene3D" id="3.50.30.30">
    <property type="match status" value="1"/>
</dbReference>
<dbReference type="InterPro" id="IPR003137">
    <property type="entry name" value="PA_domain"/>
</dbReference>
<keyword evidence="1" id="KW-0732">Signal</keyword>
<dbReference type="SUPFAM" id="SSF52025">
    <property type="entry name" value="PA domain"/>
    <property type="match status" value="1"/>
</dbReference>
<evidence type="ECO:0000256" key="1">
    <source>
        <dbReference type="ARBA" id="ARBA00022729"/>
    </source>
</evidence>
<keyword evidence="4" id="KW-0472">Membrane</keyword>
<evidence type="ECO:0000313" key="5">
    <source>
        <dbReference type="Proteomes" id="UP000623129"/>
    </source>
</evidence>
<evidence type="ECO:0000313" key="4">
    <source>
        <dbReference type="EMBL" id="KAF3334208.1"/>
    </source>
</evidence>
<protein>
    <submittedName>
        <fullName evidence="4">Receptor homology region, transmembrane domain-and RING domain-containing protein 6</fullName>
    </submittedName>
</protein>
<keyword evidence="2" id="KW-0325">Glycoprotein</keyword>
<evidence type="ECO:0000256" key="2">
    <source>
        <dbReference type="ARBA" id="ARBA00023180"/>
    </source>
</evidence>
<dbReference type="InterPro" id="IPR046450">
    <property type="entry name" value="PA_dom_sf"/>
</dbReference>
<name>A0A833RGF4_9POAL</name>
<dbReference type="PANTHER" id="PTHR22702">
    <property type="entry name" value="PROTEASE-ASSOCIATED DOMAIN-CONTAINING PROTEIN"/>
    <property type="match status" value="1"/>
</dbReference>
<feature type="domain" description="PA" evidence="3">
    <location>
        <begin position="22"/>
        <end position="86"/>
    </location>
</feature>
<keyword evidence="4" id="KW-0812">Transmembrane</keyword>
<dbReference type="OrthoDB" id="8062037at2759"/>
<reference evidence="4" key="1">
    <citation type="submission" date="2020-01" db="EMBL/GenBank/DDBJ databases">
        <title>Genome sequence of Kobresia littledalei, the first chromosome-level genome in the family Cyperaceae.</title>
        <authorList>
            <person name="Qu G."/>
        </authorList>
    </citation>
    <scope>NUCLEOTIDE SEQUENCE</scope>
    <source>
        <strain evidence="4">C.B.Clarke</strain>
        <tissue evidence="4">Leaf</tissue>
    </source>
</reference>
<gene>
    <name evidence="4" type="ORF">FCM35_KLT20812</name>
</gene>